<keyword evidence="2" id="KW-0472">Membrane</keyword>
<dbReference type="GO" id="GO:0007165">
    <property type="term" value="P:signal transduction"/>
    <property type="evidence" value="ECO:0007669"/>
    <property type="project" value="TreeGrafter"/>
</dbReference>
<feature type="transmembrane region" description="Helical" evidence="2">
    <location>
        <begin position="298"/>
        <end position="320"/>
    </location>
</feature>
<feature type="non-terminal residue" evidence="3">
    <location>
        <position position="1"/>
    </location>
</feature>
<feature type="transmembrane region" description="Helical" evidence="2">
    <location>
        <begin position="132"/>
        <end position="153"/>
    </location>
</feature>
<dbReference type="PANTHER" id="PTHR12625:SF0">
    <property type="entry name" value="PROTEIN LILIPOD"/>
    <property type="match status" value="1"/>
</dbReference>
<feature type="transmembrane region" description="Helical" evidence="2">
    <location>
        <begin position="355"/>
        <end position="379"/>
    </location>
</feature>
<keyword evidence="4" id="KW-1185">Reference proteome</keyword>
<feature type="transmembrane region" description="Helical" evidence="2">
    <location>
        <begin position="86"/>
        <end position="112"/>
    </location>
</feature>
<dbReference type="EMBL" id="JAVRJZ010000021">
    <property type="protein sequence ID" value="KAK2705292.1"/>
    <property type="molecule type" value="Genomic_DNA"/>
</dbReference>
<evidence type="ECO:0000313" key="3">
    <source>
        <dbReference type="EMBL" id="KAK2705292.1"/>
    </source>
</evidence>
<feature type="transmembrane region" description="Helical" evidence="2">
    <location>
        <begin position="173"/>
        <end position="206"/>
    </location>
</feature>
<reference evidence="3" key="1">
    <citation type="submission" date="2023-07" db="EMBL/GenBank/DDBJ databases">
        <title>Chromosome-level genome assembly of Artemia franciscana.</title>
        <authorList>
            <person name="Jo E."/>
        </authorList>
    </citation>
    <scope>NUCLEOTIDE SEQUENCE</scope>
    <source>
        <tissue evidence="3">Whole body</tissue>
    </source>
</reference>
<keyword evidence="2" id="KW-0812">Transmembrane</keyword>
<dbReference type="AlphaFoldDB" id="A0AA88HHG9"/>
<dbReference type="GO" id="GO:0004888">
    <property type="term" value="F:transmembrane signaling receptor activity"/>
    <property type="evidence" value="ECO:0007669"/>
    <property type="project" value="TreeGrafter"/>
</dbReference>
<dbReference type="PRINTS" id="PR01692">
    <property type="entry name" value="LIPOCALINIMR"/>
</dbReference>
<keyword evidence="2" id="KW-1133">Transmembrane helix</keyword>
<comment type="similarity">
    <text evidence="1">Belongs to the LIMR family.</text>
</comment>
<feature type="transmembrane region" description="Helical" evidence="2">
    <location>
        <begin position="431"/>
        <end position="454"/>
    </location>
</feature>
<comment type="caution">
    <text evidence="3">The sequence shown here is derived from an EMBL/GenBank/DDBJ whole genome shotgun (WGS) entry which is preliminary data.</text>
</comment>
<organism evidence="3 4">
    <name type="scientific">Artemia franciscana</name>
    <name type="common">Brine shrimp</name>
    <name type="synonym">Artemia sanfranciscana</name>
    <dbReference type="NCBI Taxonomy" id="6661"/>
    <lineage>
        <taxon>Eukaryota</taxon>
        <taxon>Metazoa</taxon>
        <taxon>Ecdysozoa</taxon>
        <taxon>Arthropoda</taxon>
        <taxon>Crustacea</taxon>
        <taxon>Branchiopoda</taxon>
        <taxon>Anostraca</taxon>
        <taxon>Artemiidae</taxon>
        <taxon>Artemia</taxon>
    </lineage>
</organism>
<evidence type="ECO:0000313" key="4">
    <source>
        <dbReference type="Proteomes" id="UP001187531"/>
    </source>
</evidence>
<feature type="transmembrane region" description="Helical" evidence="2">
    <location>
        <begin position="6"/>
        <end position="22"/>
    </location>
</feature>
<dbReference type="PANTHER" id="PTHR12625">
    <property type="entry name" value="LIPOCALIN-1 INTERACTING MEMBRANE RECEPTOR LIMR"/>
    <property type="match status" value="1"/>
</dbReference>
<dbReference type="Proteomes" id="UP001187531">
    <property type="component" value="Unassembled WGS sequence"/>
</dbReference>
<proteinExistence type="inferred from homology"/>
<evidence type="ECO:0000256" key="2">
    <source>
        <dbReference type="SAM" id="Phobius"/>
    </source>
</evidence>
<evidence type="ECO:0000256" key="1">
    <source>
        <dbReference type="ARBA" id="ARBA00010487"/>
    </source>
</evidence>
<sequence>INFLFFFGLYLLGFGIISHFKKRAKDEDLATDADEAIVYRISLWLSSFSLAVSIASALLLPLSIASNEIVVQYPNSYYVQWLNTDLIHSLWNLIFLFSNGSLFVLLPFAYFFIESEGLPHRKGITARVQETLLLLVLLSIIVMGLVVTLSALLDRSQATFDLLFNMWDSYLPFLYSCVSFCGVLMLLLCTPVGLAHLFTVVSNLLVKPYFLRDLDDDLNVARFEMANLQRKLAVYYTDLNSTKVTRSSLSKQLMSGMHSVFNERATYLDELKKKIKLVKEDITRLEKHKKSGRITRNLFYPLAMIGLFTVTTVTILLVTLNTLQLLVGIKSLPQSTQEQFALGISSLSVLGSTGAYLEILIIFYLMATTLVGLYTLPLIKKIRPRKMNTPITHIILDCGFVLILSSALPLLARTLGITNFDLLGDFGRIRWLGNFYIILAYNILFAVLSGLCIAKTFTVKVRKELFLSLESVQFAAMTTSLKYKYVQNTEILILLLFHEI</sequence>
<protein>
    <submittedName>
        <fullName evidence="3">Uncharacterized protein</fullName>
    </submittedName>
</protein>
<dbReference type="GO" id="GO:0005886">
    <property type="term" value="C:plasma membrane"/>
    <property type="evidence" value="ECO:0007669"/>
    <property type="project" value="TreeGrafter"/>
</dbReference>
<gene>
    <name evidence="3" type="ORF">QYM36_017360</name>
</gene>
<dbReference type="Pfam" id="PF04791">
    <property type="entry name" value="LMBR1"/>
    <property type="match status" value="1"/>
</dbReference>
<feature type="transmembrane region" description="Helical" evidence="2">
    <location>
        <begin position="43"/>
        <end position="66"/>
    </location>
</feature>
<name>A0AA88HHG9_ARTSF</name>
<dbReference type="InterPro" id="IPR008075">
    <property type="entry name" value="LIMR"/>
</dbReference>
<feature type="transmembrane region" description="Helical" evidence="2">
    <location>
        <begin position="391"/>
        <end position="411"/>
    </location>
</feature>
<dbReference type="InterPro" id="IPR006876">
    <property type="entry name" value="LMBR1-like_membr_prot"/>
</dbReference>
<accession>A0AA88HHG9</accession>